<evidence type="ECO:0000256" key="1">
    <source>
        <dbReference type="SAM" id="MobiDB-lite"/>
    </source>
</evidence>
<reference evidence="5" key="2">
    <citation type="submission" date="2019-09" db="UniProtKB">
        <authorList>
            <consortium name="WormBaseParasite"/>
        </authorList>
    </citation>
    <scope>IDENTIFICATION</scope>
</reference>
<gene>
    <name evidence="3" type="ORF">HPBE_LOCUS24144</name>
</gene>
<proteinExistence type="predicted"/>
<dbReference type="AlphaFoldDB" id="A0A183GN75"/>
<evidence type="ECO:0000313" key="5">
    <source>
        <dbReference type="WBParaSite" id="HPBE_0002414501-mRNA-1"/>
    </source>
</evidence>
<name>A0A183GN75_HELPZ</name>
<keyword evidence="4" id="KW-1185">Reference proteome</keyword>
<dbReference type="Pfam" id="PF25473">
    <property type="entry name" value="MXRA7_helical"/>
    <property type="match status" value="1"/>
</dbReference>
<accession>A0A3P8DHQ3</accession>
<feature type="domain" description="Matrix-remodeling-associated protein 7 helical" evidence="2">
    <location>
        <begin position="199"/>
        <end position="257"/>
    </location>
</feature>
<accession>A0A183GN75</accession>
<protein>
    <submittedName>
        <fullName evidence="5">Matrix protein 1</fullName>
    </submittedName>
</protein>
<feature type="region of interest" description="Disordered" evidence="1">
    <location>
        <begin position="118"/>
        <end position="159"/>
    </location>
</feature>
<feature type="region of interest" description="Disordered" evidence="1">
    <location>
        <begin position="63"/>
        <end position="87"/>
    </location>
</feature>
<evidence type="ECO:0000313" key="4">
    <source>
        <dbReference type="Proteomes" id="UP000050761"/>
    </source>
</evidence>
<dbReference type="OrthoDB" id="5983600at2759"/>
<evidence type="ECO:0000313" key="3">
    <source>
        <dbReference type="EMBL" id="VDP43110.1"/>
    </source>
</evidence>
<feature type="compositionally biased region" description="Acidic residues" evidence="1">
    <location>
        <begin position="150"/>
        <end position="159"/>
    </location>
</feature>
<dbReference type="EMBL" id="UZAH01035908">
    <property type="protein sequence ID" value="VDP43110.1"/>
    <property type="molecule type" value="Genomic_DNA"/>
</dbReference>
<dbReference type="InterPro" id="IPR057534">
    <property type="entry name" value="MXRA7_helical"/>
</dbReference>
<dbReference type="InterPro" id="IPR026622">
    <property type="entry name" value="Mxra7"/>
</dbReference>
<evidence type="ECO:0000259" key="2">
    <source>
        <dbReference type="Pfam" id="PF25473"/>
    </source>
</evidence>
<dbReference type="PANTHER" id="PTHR21845:SF2">
    <property type="entry name" value="MATRIX-REMODELING-ASSOCIATED PROTEIN 7"/>
    <property type="match status" value="1"/>
</dbReference>
<reference evidence="3 4" key="1">
    <citation type="submission" date="2018-11" db="EMBL/GenBank/DDBJ databases">
        <authorList>
            <consortium name="Pathogen Informatics"/>
        </authorList>
    </citation>
    <scope>NUCLEOTIDE SEQUENCE [LARGE SCALE GENOMIC DNA]</scope>
</reference>
<dbReference type="PANTHER" id="PTHR21845">
    <property type="entry name" value="TRANSMEMBRANE ANCHOR PROTEIN 1"/>
    <property type="match status" value="1"/>
</dbReference>
<organism evidence="4 5">
    <name type="scientific">Heligmosomoides polygyrus</name>
    <name type="common">Parasitic roundworm</name>
    <dbReference type="NCBI Taxonomy" id="6339"/>
    <lineage>
        <taxon>Eukaryota</taxon>
        <taxon>Metazoa</taxon>
        <taxon>Ecdysozoa</taxon>
        <taxon>Nematoda</taxon>
        <taxon>Chromadorea</taxon>
        <taxon>Rhabditida</taxon>
        <taxon>Rhabditina</taxon>
        <taxon>Rhabditomorpha</taxon>
        <taxon>Strongyloidea</taxon>
        <taxon>Heligmosomidae</taxon>
        <taxon>Heligmosomoides</taxon>
    </lineage>
</organism>
<sequence>MKKSVFQPFHTVLVAIPNLEAMEGLVDRSLMGASRYCGLHGKSSLVIGYVAHYFMNVRPLKRRQMQDKTEKENDEENEEKGDGLKEVEKTIPPVSEQKQIGVVKGVINSELVHSLRKTASHSTTFKQPDLPKGRASFTAGKHMKEINTGPEDDDDDDDDDELVVVQESGKKRSMSLQEDCSLSEKELFSTLGNLHGKLATAQLRARTRRMQADMSTTELNDMKAKQLESIMSLMMQNQEKFGITCEDDIKEQLDMYNF</sequence>
<dbReference type="WBParaSite" id="HPBE_0002414501-mRNA-1">
    <property type="protein sequence ID" value="HPBE_0002414501-mRNA-1"/>
    <property type="gene ID" value="HPBE_0002414501"/>
</dbReference>
<dbReference type="Proteomes" id="UP000050761">
    <property type="component" value="Unassembled WGS sequence"/>
</dbReference>